<comment type="caution">
    <text evidence="2">The sequence shown here is derived from an EMBL/GenBank/DDBJ whole genome shotgun (WGS) entry which is preliminary data.</text>
</comment>
<dbReference type="Proteomes" id="UP000580250">
    <property type="component" value="Unassembled WGS sequence"/>
</dbReference>
<evidence type="ECO:0000313" key="3">
    <source>
        <dbReference type="Proteomes" id="UP000580250"/>
    </source>
</evidence>
<gene>
    <name evidence="2" type="ORF">MENT_LOCUS11489</name>
</gene>
<reference evidence="2 3" key="1">
    <citation type="submission" date="2020-08" db="EMBL/GenBank/DDBJ databases">
        <authorList>
            <person name="Koutsovoulos G."/>
            <person name="Danchin GJ E."/>
        </authorList>
    </citation>
    <scope>NUCLEOTIDE SEQUENCE [LARGE SCALE GENOMIC DNA]</scope>
</reference>
<dbReference type="AlphaFoldDB" id="A0A6V7UF78"/>
<sequence length="208" mass="24924">MKNHWGKIKEKLISKNNNELNIKIENELHYFLIEILKVMEGKLINKESFGKIKENLYLEKISKYFVEYSGINWSVLNANQKQFVQKILNLEEKEILKEWTIKIEMKIEELKQIKEQVEIDNSENVQVYLNPEGFKPLSLSKSWQDITQYIVHNDISPMKSFNKLFEEWKDILKRTKKFSNFQLFMSSPYNKRGGHIHAIVFSYWGRES</sequence>
<dbReference type="EMBL" id="CAJEWN010000056">
    <property type="protein sequence ID" value="CAD2154440.1"/>
    <property type="molecule type" value="Genomic_DNA"/>
</dbReference>
<protein>
    <submittedName>
        <fullName evidence="2">Uncharacterized protein</fullName>
    </submittedName>
</protein>
<accession>A0A6V7UF78</accession>
<proteinExistence type="predicted"/>
<organism evidence="2 3">
    <name type="scientific">Meloidogyne enterolobii</name>
    <name type="common">Root-knot nematode worm</name>
    <name type="synonym">Meloidogyne mayaguensis</name>
    <dbReference type="NCBI Taxonomy" id="390850"/>
    <lineage>
        <taxon>Eukaryota</taxon>
        <taxon>Metazoa</taxon>
        <taxon>Ecdysozoa</taxon>
        <taxon>Nematoda</taxon>
        <taxon>Chromadorea</taxon>
        <taxon>Rhabditida</taxon>
        <taxon>Tylenchina</taxon>
        <taxon>Tylenchomorpha</taxon>
        <taxon>Tylenchoidea</taxon>
        <taxon>Meloidogynidae</taxon>
        <taxon>Meloidogyninae</taxon>
        <taxon>Meloidogyne</taxon>
    </lineage>
</organism>
<evidence type="ECO:0000313" key="2">
    <source>
        <dbReference type="EMBL" id="CAD2154440.1"/>
    </source>
</evidence>
<feature type="coiled-coil region" evidence="1">
    <location>
        <begin position="96"/>
        <end position="123"/>
    </location>
</feature>
<keyword evidence="1" id="KW-0175">Coiled coil</keyword>
<name>A0A6V7UF78_MELEN</name>
<evidence type="ECO:0000256" key="1">
    <source>
        <dbReference type="SAM" id="Coils"/>
    </source>
</evidence>